<evidence type="ECO:0000313" key="7">
    <source>
        <dbReference type="Proteomes" id="UP000186955"/>
    </source>
</evidence>
<keyword evidence="1" id="KW-0479">Metal-binding</keyword>
<evidence type="ECO:0000256" key="1">
    <source>
        <dbReference type="ARBA" id="ARBA00022723"/>
    </source>
</evidence>
<comment type="caution">
    <text evidence="6">The sequence shown here is derived from an EMBL/GenBank/DDBJ whole genome shotgun (WGS) entry which is preliminary data.</text>
</comment>
<dbReference type="OrthoDB" id="5952526at2759"/>
<dbReference type="InterPro" id="IPR002893">
    <property type="entry name" value="Znf_MYND"/>
</dbReference>
<keyword evidence="3" id="KW-0862">Zinc</keyword>
<sequence length="344" mass="39297">MADMVQLPSGCQVCGQKEGLLQCSGCKVVSYCGRDHQVADRPLHKSACSAIRKARVKMEHEEQILRTHPGDFTMEADPFTNSVGHFWSIYDTRDYMRSRFALVDHMGEIQNVQSVQAQLDHFMDMLRLCRGDNMGVRHLVPGLMLRLHKDQECYDFIKWWAVVNKNSQYDWGDTDLPYLDIKNADVFEPVEQICSSDFPDLSHLVCLALLKIKLLFELLRLQESTSSLGPTVPRELLDLIQSSIPQSTVIRASHEIITGDSDTRRALIEKLKKQIDVVFDAVQKANKHFWPGLIDPDDYLKGMPAAYSRGSVEEVKLVLRWNYEAWEETPGAIGWIESQLEDDL</sequence>
<accession>A0A1Q5TQL9</accession>
<dbReference type="Gene3D" id="6.10.140.2220">
    <property type="match status" value="1"/>
</dbReference>
<feature type="domain" description="MYND-type" evidence="5">
    <location>
        <begin position="11"/>
        <end position="48"/>
    </location>
</feature>
<dbReference type="PROSITE" id="PS01360">
    <property type="entry name" value="ZF_MYND_1"/>
    <property type="match status" value="1"/>
</dbReference>
<reference evidence="6 7" key="1">
    <citation type="submission" date="2016-10" db="EMBL/GenBank/DDBJ databases">
        <title>Genome sequence of the ascomycete fungus Penicillium subrubescens.</title>
        <authorList>
            <person name="De Vries R.P."/>
            <person name="Peng M."/>
            <person name="Dilokpimol A."/>
            <person name="Hilden K."/>
            <person name="Makela M.R."/>
            <person name="Grigoriev I."/>
            <person name="Riley R."/>
            <person name="Granchi Z."/>
        </authorList>
    </citation>
    <scope>NUCLEOTIDE SEQUENCE [LARGE SCALE GENOMIC DNA]</scope>
    <source>
        <strain evidence="6 7">CBS 132785</strain>
    </source>
</reference>
<protein>
    <recommendedName>
        <fullName evidence="5">MYND-type domain-containing protein</fullName>
    </recommendedName>
</protein>
<name>A0A1Q5TQL9_9EURO</name>
<proteinExistence type="predicted"/>
<dbReference type="PROSITE" id="PS50865">
    <property type="entry name" value="ZF_MYND_2"/>
    <property type="match status" value="1"/>
</dbReference>
<dbReference type="STRING" id="1316194.A0A1Q5TQL9"/>
<evidence type="ECO:0000313" key="6">
    <source>
        <dbReference type="EMBL" id="OKP02526.1"/>
    </source>
</evidence>
<evidence type="ECO:0000259" key="5">
    <source>
        <dbReference type="PROSITE" id="PS50865"/>
    </source>
</evidence>
<gene>
    <name evidence="6" type="ORF">PENSUB_7059</name>
</gene>
<evidence type="ECO:0000256" key="4">
    <source>
        <dbReference type="PROSITE-ProRule" id="PRU00134"/>
    </source>
</evidence>
<dbReference type="GO" id="GO:0008270">
    <property type="term" value="F:zinc ion binding"/>
    <property type="evidence" value="ECO:0007669"/>
    <property type="project" value="UniProtKB-KW"/>
</dbReference>
<dbReference type="AlphaFoldDB" id="A0A1Q5TQL9"/>
<evidence type="ECO:0000256" key="2">
    <source>
        <dbReference type="ARBA" id="ARBA00022771"/>
    </source>
</evidence>
<keyword evidence="7" id="KW-1185">Reference proteome</keyword>
<organism evidence="6 7">
    <name type="scientific">Penicillium subrubescens</name>
    <dbReference type="NCBI Taxonomy" id="1316194"/>
    <lineage>
        <taxon>Eukaryota</taxon>
        <taxon>Fungi</taxon>
        <taxon>Dikarya</taxon>
        <taxon>Ascomycota</taxon>
        <taxon>Pezizomycotina</taxon>
        <taxon>Eurotiomycetes</taxon>
        <taxon>Eurotiomycetidae</taxon>
        <taxon>Eurotiales</taxon>
        <taxon>Aspergillaceae</taxon>
        <taxon>Penicillium</taxon>
    </lineage>
</organism>
<dbReference type="SUPFAM" id="SSF144232">
    <property type="entry name" value="HIT/MYND zinc finger-like"/>
    <property type="match status" value="1"/>
</dbReference>
<dbReference type="EMBL" id="MNBE01000625">
    <property type="protein sequence ID" value="OKP02526.1"/>
    <property type="molecule type" value="Genomic_DNA"/>
</dbReference>
<keyword evidence="2 4" id="KW-0863">Zinc-finger</keyword>
<dbReference type="Proteomes" id="UP000186955">
    <property type="component" value="Unassembled WGS sequence"/>
</dbReference>
<dbReference type="Pfam" id="PF01753">
    <property type="entry name" value="zf-MYND"/>
    <property type="match status" value="1"/>
</dbReference>
<evidence type="ECO:0000256" key="3">
    <source>
        <dbReference type="ARBA" id="ARBA00022833"/>
    </source>
</evidence>